<dbReference type="Proteomes" id="UP000532769">
    <property type="component" value="Unassembled WGS sequence"/>
</dbReference>
<dbReference type="RefSeq" id="WP_166910999.1">
    <property type="nucleotide sequence ID" value="NZ_JAASRS010000001.1"/>
</dbReference>
<dbReference type="AlphaFoldDB" id="A0A846MJX1"/>
<dbReference type="PROSITE" id="PS50943">
    <property type="entry name" value="HTH_CROC1"/>
    <property type="match status" value="1"/>
</dbReference>
<dbReference type="InterPro" id="IPR010982">
    <property type="entry name" value="Lambda_DNA-bd_dom_sf"/>
</dbReference>
<sequence length="89" mass="10136">MSRDKQIGENFAALMRHYRAKSGLTLAELSEMTDISISYLSRIEKAERLCISVQVMTEIVKALNIPNDQVLEVLGLKDGETYERCEENK</sequence>
<organism evidence="2 3">
    <name type="scientific">Saccharococcus thermophilus</name>
    <dbReference type="NCBI Taxonomy" id="29396"/>
    <lineage>
        <taxon>Bacteria</taxon>
        <taxon>Bacillati</taxon>
        <taxon>Bacillota</taxon>
        <taxon>Bacilli</taxon>
        <taxon>Bacillales</taxon>
        <taxon>Anoxybacillaceae</taxon>
        <taxon>Saccharococcus</taxon>
    </lineage>
</organism>
<name>A0A846MJX1_9BACL</name>
<gene>
    <name evidence="2" type="ORF">BDD39_002391</name>
</gene>
<keyword evidence="3" id="KW-1185">Reference proteome</keyword>
<accession>A0A846MJX1</accession>
<dbReference type="Gene3D" id="1.10.260.40">
    <property type="entry name" value="lambda repressor-like DNA-binding domains"/>
    <property type="match status" value="1"/>
</dbReference>
<dbReference type="GO" id="GO:0003677">
    <property type="term" value="F:DNA binding"/>
    <property type="evidence" value="ECO:0007669"/>
    <property type="project" value="InterPro"/>
</dbReference>
<dbReference type="InterPro" id="IPR001387">
    <property type="entry name" value="Cro/C1-type_HTH"/>
</dbReference>
<proteinExistence type="predicted"/>
<reference evidence="2 3" key="1">
    <citation type="submission" date="2020-03" db="EMBL/GenBank/DDBJ databases">
        <title>Genomic Encyclopedia of Archaeal and Bacterial Type Strains, Phase II (KMG-II): from individual species to whole genera.</title>
        <authorList>
            <person name="Goeker M."/>
        </authorList>
    </citation>
    <scope>NUCLEOTIDE SEQUENCE [LARGE SCALE GENOMIC DNA]</scope>
    <source>
        <strain evidence="2 3">DSM 4749</strain>
    </source>
</reference>
<comment type="caution">
    <text evidence="2">The sequence shown here is derived from an EMBL/GenBank/DDBJ whole genome shotgun (WGS) entry which is preliminary data.</text>
</comment>
<dbReference type="EMBL" id="JAASRS010000001">
    <property type="protein sequence ID" value="NIK15881.1"/>
    <property type="molecule type" value="Genomic_DNA"/>
</dbReference>
<dbReference type="CDD" id="cd00093">
    <property type="entry name" value="HTH_XRE"/>
    <property type="match status" value="1"/>
</dbReference>
<evidence type="ECO:0000313" key="2">
    <source>
        <dbReference type="EMBL" id="NIK15881.1"/>
    </source>
</evidence>
<dbReference type="SMART" id="SM00530">
    <property type="entry name" value="HTH_XRE"/>
    <property type="match status" value="1"/>
</dbReference>
<dbReference type="SUPFAM" id="SSF47413">
    <property type="entry name" value="lambda repressor-like DNA-binding domains"/>
    <property type="match status" value="1"/>
</dbReference>
<protein>
    <submittedName>
        <fullName evidence="2">Transcriptional regulator with XRE-family HTH domain</fullName>
    </submittedName>
</protein>
<evidence type="ECO:0000259" key="1">
    <source>
        <dbReference type="PROSITE" id="PS50943"/>
    </source>
</evidence>
<evidence type="ECO:0000313" key="3">
    <source>
        <dbReference type="Proteomes" id="UP000532769"/>
    </source>
</evidence>
<dbReference type="Pfam" id="PF01381">
    <property type="entry name" value="HTH_3"/>
    <property type="match status" value="1"/>
</dbReference>
<feature type="domain" description="HTH cro/C1-type" evidence="1">
    <location>
        <begin position="15"/>
        <end position="70"/>
    </location>
</feature>